<dbReference type="PROSITE" id="PS00163">
    <property type="entry name" value="FUMARATE_LYASES"/>
    <property type="match status" value="1"/>
</dbReference>
<dbReference type="InterPro" id="IPR000362">
    <property type="entry name" value="Fumarate_lyase_fam"/>
</dbReference>
<dbReference type="GO" id="GO:0006189">
    <property type="term" value="P:'de novo' IMP biosynthetic process"/>
    <property type="evidence" value="ECO:0007669"/>
    <property type="project" value="UniProtKB-UniPathway"/>
</dbReference>
<dbReference type="PANTHER" id="PTHR43172">
    <property type="entry name" value="ADENYLOSUCCINATE LYASE"/>
    <property type="match status" value="1"/>
</dbReference>
<proteinExistence type="predicted"/>
<dbReference type="GO" id="GO:0044208">
    <property type="term" value="P:'de novo' AMP biosynthetic process"/>
    <property type="evidence" value="ECO:0007669"/>
    <property type="project" value="UniProtKB-UniPathway"/>
</dbReference>
<dbReference type="SUPFAM" id="SSF48557">
    <property type="entry name" value="L-aspartase-like"/>
    <property type="match status" value="1"/>
</dbReference>
<dbReference type="InterPro" id="IPR004769">
    <property type="entry name" value="Pur_lyase"/>
</dbReference>
<keyword evidence="1" id="KW-0456">Lyase</keyword>
<dbReference type="GO" id="GO:0070626">
    <property type="term" value="F:(S)-2-(5-amino-1-(5-phospho-D-ribosyl)imidazole-4-carboxamido) succinate lyase (fumarate-forming) activity"/>
    <property type="evidence" value="ECO:0007669"/>
    <property type="project" value="TreeGrafter"/>
</dbReference>
<dbReference type="Pfam" id="PF10397">
    <property type="entry name" value="ADSL_C"/>
    <property type="match status" value="1"/>
</dbReference>
<dbReference type="PRINTS" id="PR00149">
    <property type="entry name" value="FUMRATELYASE"/>
</dbReference>
<dbReference type="UniPathway" id="UPA00075">
    <property type="reaction ID" value="UER00336"/>
</dbReference>
<dbReference type="AlphaFoldDB" id="A0A381SMA3"/>
<accession>A0A381SMA3</accession>
<dbReference type="InterPro" id="IPR022761">
    <property type="entry name" value="Fumarate_lyase_N"/>
</dbReference>
<dbReference type="Gene3D" id="1.20.200.10">
    <property type="entry name" value="Fumarase/aspartase (Central domain)"/>
    <property type="match status" value="1"/>
</dbReference>
<evidence type="ECO:0000256" key="1">
    <source>
        <dbReference type="ARBA" id="ARBA00023239"/>
    </source>
</evidence>
<dbReference type="Gene3D" id="1.10.275.60">
    <property type="match status" value="1"/>
</dbReference>
<dbReference type="PANTHER" id="PTHR43172:SF1">
    <property type="entry name" value="ADENYLOSUCCINATE LYASE"/>
    <property type="match status" value="1"/>
</dbReference>
<dbReference type="SMART" id="SM00998">
    <property type="entry name" value="ADSL_C"/>
    <property type="match status" value="1"/>
</dbReference>
<feature type="domain" description="Adenylosuccinate lyase C-terminal" evidence="2">
    <location>
        <begin position="364"/>
        <end position="450"/>
    </location>
</feature>
<dbReference type="Pfam" id="PF00206">
    <property type="entry name" value="Lyase_1"/>
    <property type="match status" value="1"/>
</dbReference>
<gene>
    <name evidence="3" type="ORF">METZ01_LOCUS58026</name>
</gene>
<evidence type="ECO:0000259" key="2">
    <source>
        <dbReference type="SMART" id="SM00998"/>
    </source>
</evidence>
<dbReference type="InterPro" id="IPR020557">
    <property type="entry name" value="Fumarate_lyase_CS"/>
</dbReference>
<sequence length="472" mass="52781">MIPDILASRYASSEISEIWSPEGKVHLEREFWIVVMKAQQKLGVDIPESAIKSYEKVKSQIDLESISKRERKLRHDVKSRIEEFCDLAGQQHVHKGLTSRDLTDNVEQLQIFRSLKIVRLKAVAVLHQMASWSLRTKNISLVARTHNVPAQPTTLGKRISMFGEEILFALGRLDHLIENYPMRGIQGAVGTRLDQLELMNGDEKKMRELNELVLEHFDFSSVMTSVGQIYPRSLDLETVNSLIAISSGISSFAKTLRLMAGQDLATEGFQQGQTGSSAMPHKMNARTSERICGFHHVLNGYGAMLTGISGDQWNEGDVSCSVVRRVALPGAFFAVDGLLEATLTVLKEMGFYEARIKEELEQNLPFLASTVLLMEAVLKGGGRENMHLAIKEHAVAVAENLRQGKSSLNEFARCLAEDQRIPLSLKEINSVLNDPENFNASAPEQAEKFANSVEKWTIRFPEAKDILPEELL</sequence>
<dbReference type="Gene3D" id="1.10.40.30">
    <property type="entry name" value="Fumarase/aspartase (C-terminal domain)"/>
    <property type="match status" value="1"/>
</dbReference>
<name>A0A381SMA3_9ZZZZ</name>
<dbReference type="InterPro" id="IPR019468">
    <property type="entry name" value="AdenyloSucc_lyase_C"/>
</dbReference>
<protein>
    <recommendedName>
        <fullName evidence="2">Adenylosuccinate lyase C-terminal domain-containing protein</fullName>
    </recommendedName>
</protein>
<dbReference type="GO" id="GO:0005829">
    <property type="term" value="C:cytosol"/>
    <property type="evidence" value="ECO:0007669"/>
    <property type="project" value="TreeGrafter"/>
</dbReference>
<dbReference type="InterPro" id="IPR008948">
    <property type="entry name" value="L-Aspartase-like"/>
</dbReference>
<evidence type="ECO:0000313" key="3">
    <source>
        <dbReference type="EMBL" id="SVA05172.1"/>
    </source>
</evidence>
<dbReference type="EMBL" id="UINC01003308">
    <property type="protein sequence ID" value="SVA05172.1"/>
    <property type="molecule type" value="Genomic_DNA"/>
</dbReference>
<dbReference type="NCBIfam" id="TIGR00928">
    <property type="entry name" value="purB"/>
    <property type="match status" value="1"/>
</dbReference>
<organism evidence="3">
    <name type="scientific">marine metagenome</name>
    <dbReference type="NCBI Taxonomy" id="408172"/>
    <lineage>
        <taxon>unclassified sequences</taxon>
        <taxon>metagenomes</taxon>
        <taxon>ecological metagenomes</taxon>
    </lineage>
</organism>
<dbReference type="UniPathway" id="UPA00074">
    <property type="reaction ID" value="UER00132"/>
</dbReference>
<dbReference type="GO" id="GO:0004018">
    <property type="term" value="F:N6-(1,2-dicarboxyethyl)AMP AMP-lyase (fumarate-forming) activity"/>
    <property type="evidence" value="ECO:0007669"/>
    <property type="project" value="InterPro"/>
</dbReference>
<reference evidence="3" key="1">
    <citation type="submission" date="2018-05" db="EMBL/GenBank/DDBJ databases">
        <authorList>
            <person name="Lanie J.A."/>
            <person name="Ng W.-L."/>
            <person name="Kazmierczak K.M."/>
            <person name="Andrzejewski T.M."/>
            <person name="Davidsen T.M."/>
            <person name="Wayne K.J."/>
            <person name="Tettelin H."/>
            <person name="Glass J.I."/>
            <person name="Rusch D."/>
            <person name="Podicherti R."/>
            <person name="Tsui H.-C.T."/>
            <person name="Winkler M.E."/>
        </authorList>
    </citation>
    <scope>NUCLEOTIDE SEQUENCE</scope>
</reference>